<dbReference type="OrthoDB" id="92308at2"/>
<evidence type="ECO:0000313" key="2">
    <source>
        <dbReference type="Proteomes" id="UP000265692"/>
    </source>
</evidence>
<dbReference type="AlphaFoldDB" id="A0A396SBI1"/>
<accession>A0A396SBI1</accession>
<proteinExistence type="predicted"/>
<dbReference type="Proteomes" id="UP000265692">
    <property type="component" value="Unassembled WGS sequence"/>
</dbReference>
<name>A0A396SBI1_9BACL</name>
<protein>
    <submittedName>
        <fullName evidence="1">Uncharacterized protein</fullName>
    </submittedName>
</protein>
<comment type="caution">
    <text evidence="1">The sequence shown here is derived from an EMBL/GenBank/DDBJ whole genome shotgun (WGS) entry which is preliminary data.</text>
</comment>
<gene>
    <name evidence="1" type="ORF">D1B33_07560</name>
</gene>
<keyword evidence="2" id="KW-1185">Reference proteome</keyword>
<dbReference type="RefSeq" id="WP_118875752.1">
    <property type="nucleotide sequence ID" value="NZ_QWEI01000002.1"/>
</dbReference>
<organism evidence="1 2">
    <name type="scientific">Ureibacillus yapensis</name>
    <dbReference type="NCBI Taxonomy" id="2304605"/>
    <lineage>
        <taxon>Bacteria</taxon>
        <taxon>Bacillati</taxon>
        <taxon>Bacillota</taxon>
        <taxon>Bacilli</taxon>
        <taxon>Bacillales</taxon>
        <taxon>Caryophanaceae</taxon>
        <taxon>Ureibacillus</taxon>
    </lineage>
</organism>
<reference evidence="1 2" key="1">
    <citation type="submission" date="2018-08" db="EMBL/GenBank/DDBJ databases">
        <title>Lysinibacillus sp. YLB-03 draft genome sequence.</title>
        <authorList>
            <person name="Yu L."/>
        </authorList>
    </citation>
    <scope>NUCLEOTIDE SEQUENCE [LARGE SCALE GENOMIC DNA]</scope>
    <source>
        <strain evidence="1 2">YLB-03</strain>
    </source>
</reference>
<dbReference type="EMBL" id="QWEI01000002">
    <property type="protein sequence ID" value="RHW38721.1"/>
    <property type="molecule type" value="Genomic_DNA"/>
</dbReference>
<evidence type="ECO:0000313" key="1">
    <source>
        <dbReference type="EMBL" id="RHW38721.1"/>
    </source>
</evidence>
<sequence>MIQFEHLRVYNFMGAIRNMRNSWESWDGIDSVESNRMKTQSNVEGFVMGENDMKLAMKLVKAGSDHAKFMRQILVSVDIIAGNEWWKEADAYKVGTVANSTSMMHTLGKRRLLTEDDISFDKPLSEIAQKQLAAANEAIQAWWDSGKKTGSPEWRDMQKAIPMGFIYRRGFTCNYQVLQNMYHSRRLHRLAEWREFAKWVESLPYAELITGKVTKSKKELEESK</sequence>